<keyword evidence="1 5" id="KW-0808">Transferase</keyword>
<evidence type="ECO:0000256" key="2">
    <source>
        <dbReference type="ARBA" id="ARBA00023315"/>
    </source>
</evidence>
<evidence type="ECO:0000256" key="1">
    <source>
        <dbReference type="ARBA" id="ARBA00022679"/>
    </source>
</evidence>
<evidence type="ECO:0000256" key="3">
    <source>
        <dbReference type="ARBA" id="ARBA00038502"/>
    </source>
</evidence>
<evidence type="ECO:0000313" key="6">
    <source>
        <dbReference type="EMBL" id="SHF91889.1"/>
    </source>
</evidence>
<sequence length="201" mass="23205">MLWPWSSSSPVIALRGEGLLLRPPQMSDYDEWYALRKASQAFLKPFEPRWTEADLARRVFSVRVKRARQEAEEGSDYSFFVFATRGRQNVLVGGITLSNVRRRAAQFVNLGYWMGQDFAGQGLMTEAVGTVLPFVFDTLDLHRVHAAFLPGNTPSRRVLEKNGFVEEGFAEKYLQIDGRWEDHVLFGLTKERYQAHRYARR</sequence>
<dbReference type="Pfam" id="PF13302">
    <property type="entry name" value="Acetyltransf_3"/>
    <property type="match status" value="1"/>
</dbReference>
<dbReference type="EMBL" id="LAJF01000083">
    <property type="protein sequence ID" value="KKB84116.1"/>
    <property type="molecule type" value="Genomic_DNA"/>
</dbReference>
<name>A0A0F5LP40_9HYPH</name>
<dbReference type="SUPFAM" id="SSF55729">
    <property type="entry name" value="Acyl-CoA N-acyltransferases (Nat)"/>
    <property type="match status" value="1"/>
</dbReference>
<reference evidence="5 7" key="1">
    <citation type="submission" date="2015-03" db="EMBL/GenBank/DDBJ databases">
        <authorList>
            <person name="Hassan Y.I."/>
            <person name="Lepp D."/>
            <person name="Zhou T."/>
        </authorList>
    </citation>
    <scope>NUCLEOTIDE SEQUENCE [LARGE SCALE GENOMIC DNA]</scope>
    <source>
        <strain evidence="5 7">DSM 17137</strain>
    </source>
</reference>
<dbReference type="InterPro" id="IPR051531">
    <property type="entry name" value="N-acetyltransferase"/>
</dbReference>
<dbReference type="RefSeq" id="WP_046135518.1">
    <property type="nucleotide sequence ID" value="NZ_FQVC01000017.1"/>
</dbReference>
<dbReference type="InterPro" id="IPR000182">
    <property type="entry name" value="GNAT_dom"/>
</dbReference>
<dbReference type="PANTHER" id="PTHR43792">
    <property type="entry name" value="GNAT FAMILY, PUTATIVE (AFU_ORTHOLOGUE AFUA_3G00765)-RELATED-RELATED"/>
    <property type="match status" value="1"/>
</dbReference>
<accession>A0A0F5LP40</accession>
<dbReference type="GO" id="GO:0005737">
    <property type="term" value="C:cytoplasm"/>
    <property type="evidence" value="ECO:0007669"/>
    <property type="project" value="TreeGrafter"/>
</dbReference>
<protein>
    <submittedName>
        <fullName evidence="5">GCN5 family acetyltransferase</fullName>
    </submittedName>
    <submittedName>
        <fullName evidence="6">Ribosomal-protein-alanine N-acetyltransferase</fullName>
    </submittedName>
</protein>
<gene>
    <name evidence="6" type="ORF">SAMN02745223_03891</name>
    <name evidence="5" type="ORF">VW29_12110</name>
</gene>
<reference evidence="6 8" key="2">
    <citation type="submission" date="2016-11" db="EMBL/GenBank/DDBJ databases">
        <authorList>
            <person name="Jaros S."/>
            <person name="Januszkiewicz K."/>
            <person name="Wedrychowicz H."/>
        </authorList>
    </citation>
    <scope>NUCLEOTIDE SEQUENCE [LARGE SCALE GENOMIC DNA]</scope>
    <source>
        <strain evidence="6 8">DSM 17137</strain>
    </source>
</reference>
<dbReference type="AlphaFoldDB" id="A0A0F5LP40"/>
<dbReference type="PANTHER" id="PTHR43792:SF8">
    <property type="entry name" value="[RIBOSOMAL PROTEIN US5]-ALANINE N-ACETYLTRANSFERASE"/>
    <property type="match status" value="1"/>
</dbReference>
<dbReference type="Proteomes" id="UP000033608">
    <property type="component" value="Unassembled WGS sequence"/>
</dbReference>
<keyword evidence="2" id="KW-0012">Acyltransferase</keyword>
<dbReference type="Proteomes" id="UP000184533">
    <property type="component" value="Unassembled WGS sequence"/>
</dbReference>
<dbReference type="STRING" id="1121477.SAMN02745223_03891"/>
<proteinExistence type="inferred from homology"/>
<dbReference type="PATRIC" id="fig|1121477.3.peg.3576"/>
<dbReference type="Gene3D" id="3.40.630.30">
    <property type="match status" value="1"/>
</dbReference>
<feature type="domain" description="N-acetyltransferase" evidence="4">
    <location>
        <begin position="19"/>
        <end position="191"/>
    </location>
</feature>
<dbReference type="OrthoDB" id="9801669at2"/>
<dbReference type="InterPro" id="IPR016181">
    <property type="entry name" value="Acyl_CoA_acyltransferase"/>
</dbReference>
<dbReference type="PROSITE" id="PS51186">
    <property type="entry name" value="GNAT"/>
    <property type="match status" value="1"/>
</dbReference>
<evidence type="ECO:0000313" key="8">
    <source>
        <dbReference type="Proteomes" id="UP000184533"/>
    </source>
</evidence>
<comment type="similarity">
    <text evidence="3">Belongs to the acetyltransferase family. RimJ subfamily.</text>
</comment>
<evidence type="ECO:0000259" key="4">
    <source>
        <dbReference type="PROSITE" id="PS51186"/>
    </source>
</evidence>
<organism evidence="5 7">
    <name type="scientific">Devosia limi DSM 17137</name>
    <dbReference type="NCBI Taxonomy" id="1121477"/>
    <lineage>
        <taxon>Bacteria</taxon>
        <taxon>Pseudomonadati</taxon>
        <taxon>Pseudomonadota</taxon>
        <taxon>Alphaproteobacteria</taxon>
        <taxon>Hyphomicrobiales</taxon>
        <taxon>Devosiaceae</taxon>
        <taxon>Devosia</taxon>
    </lineage>
</organism>
<evidence type="ECO:0000313" key="5">
    <source>
        <dbReference type="EMBL" id="KKB84116.1"/>
    </source>
</evidence>
<dbReference type="EMBL" id="FQVC01000017">
    <property type="protein sequence ID" value="SHF91889.1"/>
    <property type="molecule type" value="Genomic_DNA"/>
</dbReference>
<dbReference type="GO" id="GO:0008999">
    <property type="term" value="F:protein-N-terminal-alanine acetyltransferase activity"/>
    <property type="evidence" value="ECO:0007669"/>
    <property type="project" value="TreeGrafter"/>
</dbReference>
<evidence type="ECO:0000313" key="7">
    <source>
        <dbReference type="Proteomes" id="UP000033608"/>
    </source>
</evidence>
<keyword evidence="7" id="KW-1185">Reference proteome</keyword>